<keyword evidence="2 9" id="KW-0812">Transmembrane</keyword>
<evidence type="ECO:0000256" key="2">
    <source>
        <dbReference type="ARBA" id="ARBA00022692"/>
    </source>
</evidence>
<dbReference type="GO" id="GO:0006511">
    <property type="term" value="P:ubiquitin-dependent protein catabolic process"/>
    <property type="evidence" value="ECO:0007669"/>
    <property type="project" value="TreeGrafter"/>
</dbReference>
<comment type="subcellular location">
    <subcellularLocation>
        <location evidence="1">Membrane</location>
    </subcellularLocation>
</comment>
<gene>
    <name evidence="11" type="ORF">PTTT1_LOCUS15307</name>
</gene>
<dbReference type="PANTHER" id="PTHR45931:SF3">
    <property type="entry name" value="RING ZINC FINGER-CONTAINING PROTEIN"/>
    <property type="match status" value="1"/>
</dbReference>
<dbReference type="InterPro" id="IPR003137">
    <property type="entry name" value="PA_domain"/>
</dbReference>
<dbReference type="SUPFAM" id="SSF57850">
    <property type="entry name" value="RING/U-box"/>
    <property type="match status" value="1"/>
</dbReference>
<proteinExistence type="predicted"/>
<dbReference type="Proteomes" id="UP000836788">
    <property type="component" value="Chromosome 14"/>
</dbReference>
<evidence type="ECO:0000256" key="3">
    <source>
        <dbReference type="ARBA" id="ARBA00022723"/>
    </source>
</evidence>
<dbReference type="EMBL" id="OU594955">
    <property type="protein sequence ID" value="CAG9281071.1"/>
    <property type="molecule type" value="Genomic_DNA"/>
</dbReference>
<feature type="domain" description="RING-type" evidence="10">
    <location>
        <begin position="280"/>
        <end position="322"/>
    </location>
</feature>
<dbReference type="Pfam" id="PF02225">
    <property type="entry name" value="PA"/>
    <property type="match status" value="1"/>
</dbReference>
<dbReference type="InterPro" id="IPR001841">
    <property type="entry name" value="Znf_RING"/>
</dbReference>
<keyword evidence="6 9" id="KW-1133">Transmembrane helix</keyword>
<evidence type="ECO:0000259" key="10">
    <source>
        <dbReference type="PROSITE" id="PS50089"/>
    </source>
</evidence>
<dbReference type="AlphaFoldDB" id="A0A8J9S6G9"/>
<protein>
    <recommendedName>
        <fullName evidence="10">RING-type domain-containing protein</fullName>
    </recommendedName>
</protein>
<evidence type="ECO:0000256" key="8">
    <source>
        <dbReference type="PROSITE-ProRule" id="PRU00175"/>
    </source>
</evidence>
<dbReference type="PROSITE" id="PS51257">
    <property type="entry name" value="PROKAR_LIPOPROTEIN"/>
    <property type="match status" value="1"/>
</dbReference>
<dbReference type="InterPro" id="IPR013083">
    <property type="entry name" value="Znf_RING/FYVE/PHD"/>
</dbReference>
<dbReference type="GO" id="GO:0005634">
    <property type="term" value="C:nucleus"/>
    <property type="evidence" value="ECO:0007669"/>
    <property type="project" value="TreeGrafter"/>
</dbReference>
<sequence>MVRSCGLHRVDLTRLSSVFFLFGTIIQSCHASIFWEGSNETFPSLSGLFGRPLERGVPYSARLQFLRENPYLCHELDLNQTTYSRPTHVPGETADVSPIVLLAARGECSFYEKAQMAQTYAGVGFLIVYNQNFEGEDTIVPMFSEYGDSRLYLLSTTHRTGQAMKRLIADQSENIITEGGPLIRMDSDAPDGVVTVADLQALLLSALGLFFMLLSFSGCLILCVGMYGHLSGMYLRTTPSGATVIGRRLLTARQVRNLSVSVPESTDVSLEEGEQEHSQCAVCIDDLIGESDIITLPCHHRYHADCIIAWLTERQSSCPLCKYDVMEYVLTQESAQSNGERAGGTDLISTNISWFDRLWRYRRWTVVSRDVDEDVTQRDGIVIDADEMDPQLEMTGASHFQIS</sequence>
<evidence type="ECO:0000313" key="11">
    <source>
        <dbReference type="EMBL" id="CAG9281071.1"/>
    </source>
</evidence>
<dbReference type="SMART" id="SM00184">
    <property type="entry name" value="RING"/>
    <property type="match status" value="1"/>
</dbReference>
<evidence type="ECO:0000256" key="6">
    <source>
        <dbReference type="ARBA" id="ARBA00022989"/>
    </source>
</evidence>
<keyword evidence="3" id="KW-0479">Metal-binding</keyword>
<dbReference type="PROSITE" id="PS50089">
    <property type="entry name" value="ZF_RING_2"/>
    <property type="match status" value="1"/>
</dbReference>
<accession>A0A8J9S6G9</accession>
<evidence type="ECO:0000256" key="7">
    <source>
        <dbReference type="ARBA" id="ARBA00023136"/>
    </source>
</evidence>
<evidence type="ECO:0000256" key="9">
    <source>
        <dbReference type="SAM" id="Phobius"/>
    </source>
</evidence>
<dbReference type="CDD" id="cd16454">
    <property type="entry name" value="RING-H2_PA-TM-RING"/>
    <property type="match status" value="1"/>
</dbReference>
<evidence type="ECO:0000256" key="1">
    <source>
        <dbReference type="ARBA" id="ARBA00004370"/>
    </source>
</evidence>
<name>A0A8J9S6G9_PHATR</name>
<evidence type="ECO:0000256" key="5">
    <source>
        <dbReference type="ARBA" id="ARBA00022833"/>
    </source>
</evidence>
<dbReference type="GO" id="GO:0061630">
    <property type="term" value="F:ubiquitin protein ligase activity"/>
    <property type="evidence" value="ECO:0007669"/>
    <property type="project" value="TreeGrafter"/>
</dbReference>
<organism evidence="11">
    <name type="scientific">Phaeodactylum tricornutum</name>
    <name type="common">Diatom</name>
    <dbReference type="NCBI Taxonomy" id="2850"/>
    <lineage>
        <taxon>Eukaryota</taxon>
        <taxon>Sar</taxon>
        <taxon>Stramenopiles</taxon>
        <taxon>Ochrophyta</taxon>
        <taxon>Bacillariophyta</taxon>
        <taxon>Bacillariophyceae</taxon>
        <taxon>Bacillariophycidae</taxon>
        <taxon>Naviculales</taxon>
        <taxon>Phaeodactylaceae</taxon>
        <taxon>Phaeodactylum</taxon>
    </lineage>
</organism>
<dbReference type="InterPro" id="IPR051834">
    <property type="entry name" value="RING_finger_E3_ligase"/>
</dbReference>
<reference evidence="11" key="1">
    <citation type="submission" date="2022-02" db="EMBL/GenBank/DDBJ databases">
        <authorList>
            <person name="Giguere J D."/>
        </authorList>
    </citation>
    <scope>NUCLEOTIDE SEQUENCE</scope>
    <source>
        <strain evidence="11">CCAP 1055/1</strain>
    </source>
</reference>
<dbReference type="GO" id="GO:0008270">
    <property type="term" value="F:zinc ion binding"/>
    <property type="evidence" value="ECO:0007669"/>
    <property type="project" value="UniProtKB-KW"/>
</dbReference>
<dbReference type="GO" id="GO:0016020">
    <property type="term" value="C:membrane"/>
    <property type="evidence" value="ECO:0007669"/>
    <property type="project" value="UniProtKB-SubCell"/>
</dbReference>
<keyword evidence="4 8" id="KW-0863">Zinc-finger</keyword>
<dbReference type="PANTHER" id="PTHR45931">
    <property type="entry name" value="SI:CH211-59O9.10"/>
    <property type="match status" value="1"/>
</dbReference>
<dbReference type="Gene3D" id="3.30.40.10">
    <property type="entry name" value="Zinc/RING finger domain, C3HC4 (zinc finger)"/>
    <property type="match status" value="1"/>
</dbReference>
<dbReference type="Gene3D" id="3.50.30.30">
    <property type="match status" value="1"/>
</dbReference>
<keyword evidence="5" id="KW-0862">Zinc</keyword>
<keyword evidence="7 9" id="KW-0472">Membrane</keyword>
<evidence type="ECO:0000256" key="4">
    <source>
        <dbReference type="ARBA" id="ARBA00022771"/>
    </source>
</evidence>
<feature type="transmembrane region" description="Helical" evidence="9">
    <location>
        <begin position="202"/>
        <end position="227"/>
    </location>
</feature>
<dbReference type="Pfam" id="PF13639">
    <property type="entry name" value="zf-RING_2"/>
    <property type="match status" value="1"/>
</dbReference>